<evidence type="ECO:0000256" key="1">
    <source>
        <dbReference type="SAM" id="SignalP"/>
    </source>
</evidence>
<keyword evidence="3" id="KW-1185">Reference proteome</keyword>
<feature type="signal peptide" evidence="1">
    <location>
        <begin position="1"/>
        <end position="20"/>
    </location>
</feature>
<dbReference type="EMBL" id="CAJHNH020004567">
    <property type="protein sequence ID" value="CAG5131296.1"/>
    <property type="molecule type" value="Genomic_DNA"/>
</dbReference>
<feature type="non-terminal residue" evidence="2">
    <location>
        <position position="201"/>
    </location>
</feature>
<organism evidence="2 3">
    <name type="scientific">Candidula unifasciata</name>
    <dbReference type="NCBI Taxonomy" id="100452"/>
    <lineage>
        <taxon>Eukaryota</taxon>
        <taxon>Metazoa</taxon>
        <taxon>Spiralia</taxon>
        <taxon>Lophotrochozoa</taxon>
        <taxon>Mollusca</taxon>
        <taxon>Gastropoda</taxon>
        <taxon>Heterobranchia</taxon>
        <taxon>Euthyneura</taxon>
        <taxon>Panpulmonata</taxon>
        <taxon>Eupulmonata</taxon>
        <taxon>Stylommatophora</taxon>
        <taxon>Helicina</taxon>
        <taxon>Helicoidea</taxon>
        <taxon>Geomitridae</taxon>
        <taxon>Candidula</taxon>
    </lineage>
</organism>
<gene>
    <name evidence="2" type="ORF">CUNI_LOCUS16854</name>
</gene>
<evidence type="ECO:0000313" key="2">
    <source>
        <dbReference type="EMBL" id="CAG5131296.1"/>
    </source>
</evidence>
<dbReference type="Proteomes" id="UP000678393">
    <property type="component" value="Unassembled WGS sequence"/>
</dbReference>
<comment type="caution">
    <text evidence="2">The sequence shown here is derived from an EMBL/GenBank/DDBJ whole genome shotgun (WGS) entry which is preliminary data.</text>
</comment>
<proteinExistence type="predicted"/>
<protein>
    <submittedName>
        <fullName evidence="2">Uncharacterized protein</fullName>
    </submittedName>
</protein>
<reference evidence="2" key="1">
    <citation type="submission" date="2021-04" db="EMBL/GenBank/DDBJ databases">
        <authorList>
            <consortium name="Molecular Ecology Group"/>
        </authorList>
    </citation>
    <scope>NUCLEOTIDE SEQUENCE</scope>
</reference>
<name>A0A8S3ZWX2_9EUPU</name>
<accession>A0A8S3ZWX2</accession>
<sequence>MWRQWWLCLLFMLQVVVTLGLIAGYIYDVSSVKPSSSQDPFQSALFELASDGHDREKIPRSKPSVKMKAIPLSYLKDKLPEVSSSSEFIRLFMDSKADNHLLKHQMSRTKRSFPWSLGQEQQRLLQNKDWLTHESGRALDPIRISTQKSKSFQKRNASEVKKVISPLEESTDADRIDDADYYIDYPRNSHVPDDHIQNNLE</sequence>
<keyword evidence="1" id="KW-0732">Signal</keyword>
<dbReference type="AlphaFoldDB" id="A0A8S3ZWX2"/>
<evidence type="ECO:0000313" key="3">
    <source>
        <dbReference type="Proteomes" id="UP000678393"/>
    </source>
</evidence>
<feature type="chain" id="PRO_5035850360" evidence="1">
    <location>
        <begin position="21"/>
        <end position="201"/>
    </location>
</feature>